<keyword evidence="2" id="KW-1185">Reference proteome</keyword>
<gene>
    <name evidence="1" type="ORF">EVOR1521_LOCUS21206</name>
</gene>
<dbReference type="AlphaFoldDB" id="A0AA36J254"/>
<comment type="caution">
    <text evidence="1">The sequence shown here is derived from an EMBL/GenBank/DDBJ whole genome shotgun (WGS) entry which is preliminary data.</text>
</comment>
<proteinExistence type="predicted"/>
<name>A0AA36J254_9DINO</name>
<sequence>MSHGGGGLGGIAEALQRRRLCELCTGGVPELPRRAGGFCEAPAVHLSGGPVFWSLDDPAHRQPHARDHQVSDIDWLLSEAARLPGPARRQLCAAAALCGASAGHAAQRLAGDWEVALDLLLALPDAGPAGQWPQVPLQLHQLLGRGRDEDVFRCGAKFPASLEGIWPSLEQAVRGGFALDCTHLPPAAGLRLRGCALEALQKGHLSADVSMLLELPSSGLDLLDAADFLLRAADVAARLASLELWSRLLSQLKATAPGERRSAFARFSDGVFLGALWQDDASEDVEALREGLWSLAQNWQLTPERPTLLEAAQQKLQGDWREVEVALWLFAKYAKRRPAGELRPAVQAAVMILEKLRGASGYEMLLESACELLAAAPCKEALPLLLARPSPAPTPSRTSAPKVLKALRACAACHGVDEGLAQQLQHRALEGEVELVPAAAQLTQDVRSLAQQWARLCAEASPAQLPPRARALVSCMIRPELCQLWWRDCQQLLAYLPPEDQVHYACRVADFASVSGPLLGPACEIWQAVWPRAEGDEDMVAALEQLVQASARSSTVAKQPLLQLAQSLEVHASGWAPQVVSAALGAVEASVAPCGANAWPLTAELVPVYGHVIRCAASISSCQPVPALSLIGALASDPSSALGQELRQQLLGQEPAVRLLMSKAEPGRVTERIAAALGL</sequence>
<evidence type="ECO:0000313" key="1">
    <source>
        <dbReference type="EMBL" id="CAJ1397125.1"/>
    </source>
</evidence>
<organism evidence="1 2">
    <name type="scientific">Effrenium voratum</name>
    <dbReference type="NCBI Taxonomy" id="2562239"/>
    <lineage>
        <taxon>Eukaryota</taxon>
        <taxon>Sar</taxon>
        <taxon>Alveolata</taxon>
        <taxon>Dinophyceae</taxon>
        <taxon>Suessiales</taxon>
        <taxon>Symbiodiniaceae</taxon>
        <taxon>Effrenium</taxon>
    </lineage>
</organism>
<accession>A0AA36J254</accession>
<dbReference type="EMBL" id="CAUJNA010003255">
    <property type="protein sequence ID" value="CAJ1397125.1"/>
    <property type="molecule type" value="Genomic_DNA"/>
</dbReference>
<evidence type="ECO:0000313" key="2">
    <source>
        <dbReference type="Proteomes" id="UP001178507"/>
    </source>
</evidence>
<dbReference type="InterPro" id="IPR016024">
    <property type="entry name" value="ARM-type_fold"/>
</dbReference>
<dbReference type="SUPFAM" id="SSF48371">
    <property type="entry name" value="ARM repeat"/>
    <property type="match status" value="1"/>
</dbReference>
<dbReference type="Proteomes" id="UP001178507">
    <property type="component" value="Unassembled WGS sequence"/>
</dbReference>
<protein>
    <submittedName>
        <fullName evidence="1">Uncharacterized protein</fullName>
    </submittedName>
</protein>
<reference evidence="1" key="1">
    <citation type="submission" date="2023-08" db="EMBL/GenBank/DDBJ databases">
        <authorList>
            <person name="Chen Y."/>
            <person name="Shah S."/>
            <person name="Dougan E. K."/>
            <person name="Thang M."/>
            <person name="Chan C."/>
        </authorList>
    </citation>
    <scope>NUCLEOTIDE SEQUENCE</scope>
</reference>